<dbReference type="AlphaFoldDB" id="A0A1Q9F409"/>
<feature type="transmembrane region" description="Helical" evidence="9">
    <location>
        <begin position="457"/>
        <end position="477"/>
    </location>
</feature>
<dbReference type="InterPro" id="IPR036259">
    <property type="entry name" value="MFS_trans_sf"/>
</dbReference>
<dbReference type="Gene3D" id="1.20.1250.20">
    <property type="entry name" value="MFS general substrate transporter like domains"/>
    <property type="match status" value="2"/>
</dbReference>
<dbReference type="PANTHER" id="PTHR20772:SF2">
    <property type="entry name" value="PROTEIN FMP42"/>
    <property type="match status" value="1"/>
</dbReference>
<evidence type="ECO:0000256" key="8">
    <source>
        <dbReference type="SAM" id="MobiDB-lite"/>
    </source>
</evidence>
<keyword evidence="11" id="KW-1185">Reference proteome</keyword>
<dbReference type="PANTHER" id="PTHR20772">
    <property type="entry name" value="PROTEIN FMP42"/>
    <property type="match status" value="1"/>
</dbReference>
<feature type="transmembrane region" description="Helical" evidence="9">
    <location>
        <begin position="267"/>
        <end position="285"/>
    </location>
</feature>
<dbReference type="GO" id="GO:0022857">
    <property type="term" value="F:transmembrane transporter activity"/>
    <property type="evidence" value="ECO:0007669"/>
    <property type="project" value="InterPro"/>
</dbReference>
<organism evidence="10 11">
    <name type="scientific">Symbiodinium microadriaticum</name>
    <name type="common">Dinoflagellate</name>
    <name type="synonym">Zooxanthella microadriatica</name>
    <dbReference type="NCBI Taxonomy" id="2951"/>
    <lineage>
        <taxon>Eukaryota</taxon>
        <taxon>Sar</taxon>
        <taxon>Alveolata</taxon>
        <taxon>Dinophyceae</taxon>
        <taxon>Suessiales</taxon>
        <taxon>Symbiodiniaceae</taxon>
        <taxon>Symbiodinium</taxon>
    </lineage>
</organism>
<evidence type="ECO:0000256" key="5">
    <source>
        <dbReference type="ARBA" id="ARBA00022970"/>
    </source>
</evidence>
<evidence type="ECO:0000256" key="7">
    <source>
        <dbReference type="ARBA" id="ARBA00023136"/>
    </source>
</evidence>
<evidence type="ECO:0000256" key="9">
    <source>
        <dbReference type="SAM" id="Phobius"/>
    </source>
</evidence>
<feature type="transmembrane region" description="Helical" evidence="9">
    <location>
        <begin position="423"/>
        <end position="445"/>
    </location>
</feature>
<protein>
    <submittedName>
        <fullName evidence="10">Uncharacterized protein</fullName>
    </submittedName>
</protein>
<evidence type="ECO:0000256" key="6">
    <source>
        <dbReference type="ARBA" id="ARBA00022989"/>
    </source>
</evidence>
<comment type="similarity">
    <text evidence="2">Belongs to the SLC43A transporter (TC 2.A.1.44) family.</text>
</comment>
<sequence length="731" mass="79384">MGCACSSGSGAGGISLEPQEEICVGAEVCFGGNEGFLNQDGPCCSNLSSPLLGKDYKDVEVSDETSSYSDEEEQQEEQDQKPQPLPWGRFAVLWACSSLACGLLPGQSLFVEMFADSGVFMSSCADGKTGCTDQVLFLTSIFGAGQSLAYGFSAPIGLLFDRWGPNVTGVVGAILCAVGLLMVSGSVLGAVAGYDAQTSYLFLIGIFTCDFGSLLNSFSFMGLIWHFPGKQTVVLALINSTYQASAMLPIVAQAIMHRFGLTLSNIMLTWTVMVVACIYCCWLFTPTQAEYYQQAKKVLGMPLPKPPKKMKPCDMLSRGVKVLRQHRQRHAVSAICLAVGLMLPLMYSALAAPYGTVLFGHKSDGNRLADINVLCTTIVGLALGPSVGNFADIFGLQAIVVILALLQGMSVGLMGLASWPAQILCAAALVLFMSLWAILITRYILLYSPPNRIGAVNGVFSLGVTLIGMPMQLTGFWVTSILPSGLDAYWLPMFVVGSTGTLGLAAYSIYFHKFPPPSSPVLLPEDESELAKGFGCRNLEEVCVITHTKTKAELVRKLASTKPEDMQSLIKSFDVKKMMEITTQRPVMDLADMIEANDEDDEDEEPEAEEEGPRTTAELEARLAASNLHEPHLRSRGCYLARIIAAGNEKALREYLLNEPVEDILNVNTYLAEQQTEAEQKQQDRAFSKLISGKEFAAFLRQRPELKPFALQMMMQALEKKMASTGRKSRK</sequence>
<evidence type="ECO:0000256" key="2">
    <source>
        <dbReference type="ARBA" id="ARBA00006595"/>
    </source>
</evidence>
<keyword evidence="5" id="KW-0029">Amino-acid transport</keyword>
<dbReference type="EMBL" id="LSRX01000016">
    <property type="protein sequence ID" value="OLQ14339.1"/>
    <property type="molecule type" value="Genomic_DNA"/>
</dbReference>
<evidence type="ECO:0000256" key="1">
    <source>
        <dbReference type="ARBA" id="ARBA00004141"/>
    </source>
</evidence>
<evidence type="ECO:0000313" key="11">
    <source>
        <dbReference type="Proteomes" id="UP000186817"/>
    </source>
</evidence>
<reference evidence="10 11" key="1">
    <citation type="submission" date="2016-02" db="EMBL/GenBank/DDBJ databases">
        <title>Genome analysis of coral dinoflagellate symbionts highlights evolutionary adaptations to a symbiotic lifestyle.</title>
        <authorList>
            <person name="Aranda M."/>
            <person name="Li Y."/>
            <person name="Liew Y.J."/>
            <person name="Baumgarten S."/>
            <person name="Simakov O."/>
            <person name="Wilson M."/>
            <person name="Piel J."/>
            <person name="Ashoor H."/>
            <person name="Bougouffa S."/>
            <person name="Bajic V.B."/>
            <person name="Ryu T."/>
            <person name="Ravasi T."/>
            <person name="Bayer T."/>
            <person name="Micklem G."/>
            <person name="Kim H."/>
            <person name="Bhak J."/>
            <person name="Lajeunesse T.C."/>
            <person name="Voolstra C.R."/>
        </authorList>
    </citation>
    <scope>NUCLEOTIDE SEQUENCE [LARGE SCALE GENOMIC DNA]</scope>
    <source>
        <strain evidence="10 11">CCMP2467</strain>
    </source>
</reference>
<keyword evidence="6 9" id="KW-1133">Transmembrane helix</keyword>
<accession>A0A1Q9F409</accession>
<dbReference type="InterPro" id="IPR011701">
    <property type="entry name" value="MFS"/>
</dbReference>
<feature type="transmembrane region" description="Helical" evidence="9">
    <location>
        <begin position="232"/>
        <end position="255"/>
    </location>
</feature>
<dbReference type="Proteomes" id="UP000186817">
    <property type="component" value="Unassembled WGS sequence"/>
</dbReference>
<evidence type="ECO:0000256" key="4">
    <source>
        <dbReference type="ARBA" id="ARBA00022692"/>
    </source>
</evidence>
<proteinExistence type="inferred from homology"/>
<feature type="region of interest" description="Disordered" evidence="8">
    <location>
        <begin position="62"/>
        <end position="83"/>
    </location>
</feature>
<dbReference type="OrthoDB" id="422131at2759"/>
<evidence type="ECO:0000313" key="10">
    <source>
        <dbReference type="EMBL" id="OLQ14339.1"/>
    </source>
</evidence>
<dbReference type="GO" id="GO:0006865">
    <property type="term" value="P:amino acid transport"/>
    <property type="evidence" value="ECO:0007669"/>
    <property type="project" value="UniProtKB-KW"/>
</dbReference>
<feature type="region of interest" description="Disordered" evidence="8">
    <location>
        <begin position="597"/>
        <end position="616"/>
    </location>
</feature>
<comment type="subcellular location">
    <subcellularLocation>
        <location evidence="1">Membrane</location>
        <topology evidence="1">Multi-pass membrane protein</topology>
    </subcellularLocation>
</comment>
<dbReference type="CDD" id="cd06174">
    <property type="entry name" value="MFS"/>
    <property type="match status" value="1"/>
</dbReference>
<feature type="transmembrane region" description="Helical" evidence="9">
    <location>
        <begin position="371"/>
        <end position="391"/>
    </location>
</feature>
<feature type="transmembrane region" description="Helical" evidence="9">
    <location>
        <begin position="200"/>
        <end position="225"/>
    </location>
</feature>
<feature type="transmembrane region" description="Helical" evidence="9">
    <location>
        <begin position="489"/>
        <end position="510"/>
    </location>
</feature>
<dbReference type="InterPro" id="IPR052599">
    <property type="entry name" value="SLC43A_AATransporter"/>
</dbReference>
<dbReference type="Pfam" id="PF07690">
    <property type="entry name" value="MFS_1"/>
    <property type="match status" value="1"/>
</dbReference>
<feature type="transmembrane region" description="Helical" evidence="9">
    <location>
        <begin position="135"/>
        <end position="160"/>
    </location>
</feature>
<feature type="transmembrane region" description="Helical" evidence="9">
    <location>
        <begin position="90"/>
        <end position="115"/>
    </location>
</feature>
<feature type="transmembrane region" description="Helical" evidence="9">
    <location>
        <begin position="331"/>
        <end position="351"/>
    </location>
</feature>
<feature type="transmembrane region" description="Helical" evidence="9">
    <location>
        <begin position="167"/>
        <end position="194"/>
    </location>
</feature>
<gene>
    <name evidence="10" type="ORF">AK812_SmicGene1566</name>
</gene>
<keyword evidence="3" id="KW-0813">Transport</keyword>
<dbReference type="SUPFAM" id="SSF103473">
    <property type="entry name" value="MFS general substrate transporter"/>
    <property type="match status" value="1"/>
</dbReference>
<evidence type="ECO:0000256" key="3">
    <source>
        <dbReference type="ARBA" id="ARBA00022448"/>
    </source>
</evidence>
<dbReference type="GO" id="GO:0016020">
    <property type="term" value="C:membrane"/>
    <property type="evidence" value="ECO:0007669"/>
    <property type="project" value="UniProtKB-SubCell"/>
</dbReference>
<feature type="transmembrane region" description="Helical" evidence="9">
    <location>
        <begin position="398"/>
        <end position="417"/>
    </location>
</feature>
<feature type="compositionally biased region" description="Acidic residues" evidence="8">
    <location>
        <begin position="597"/>
        <end position="610"/>
    </location>
</feature>
<comment type="caution">
    <text evidence="10">The sequence shown here is derived from an EMBL/GenBank/DDBJ whole genome shotgun (WGS) entry which is preliminary data.</text>
</comment>
<keyword evidence="4 9" id="KW-0812">Transmembrane</keyword>
<name>A0A1Q9F409_SYMMI</name>
<keyword evidence="7 9" id="KW-0472">Membrane</keyword>